<evidence type="ECO:0000313" key="3">
    <source>
        <dbReference type="Proteomes" id="UP001596302"/>
    </source>
</evidence>
<sequence length="103" mass="10599">MTLGEVLVLVAGWAAVAVPVGLVWGRGRCRHPQPGSAGAALAVPDRDEQRAPAGRVVVVVRHEHVVTVRHSLASPGPLPVGAVRPSVVVDGEVVPSGGRGWAR</sequence>
<feature type="transmembrane region" description="Helical" evidence="1">
    <location>
        <begin position="6"/>
        <end position="24"/>
    </location>
</feature>
<comment type="caution">
    <text evidence="2">The sequence shown here is derived from an EMBL/GenBank/DDBJ whole genome shotgun (WGS) entry which is preliminary data.</text>
</comment>
<gene>
    <name evidence="2" type="ORF">ACFQE5_23055</name>
</gene>
<keyword evidence="1" id="KW-0812">Transmembrane</keyword>
<name>A0ABW1J9I2_9PSEU</name>
<protein>
    <submittedName>
        <fullName evidence="2">Uncharacterized protein</fullName>
    </submittedName>
</protein>
<reference evidence="3" key="1">
    <citation type="journal article" date="2019" name="Int. J. Syst. Evol. Microbiol.">
        <title>The Global Catalogue of Microorganisms (GCM) 10K type strain sequencing project: providing services to taxonomists for standard genome sequencing and annotation.</title>
        <authorList>
            <consortium name="The Broad Institute Genomics Platform"/>
            <consortium name="The Broad Institute Genome Sequencing Center for Infectious Disease"/>
            <person name="Wu L."/>
            <person name="Ma J."/>
        </authorList>
    </citation>
    <scope>NUCLEOTIDE SEQUENCE [LARGE SCALE GENOMIC DNA]</scope>
    <source>
        <strain evidence="3">CCM 8391</strain>
    </source>
</reference>
<accession>A0ABW1J9I2</accession>
<dbReference type="EMBL" id="JBHSQW010000044">
    <property type="protein sequence ID" value="MFC5997095.1"/>
    <property type="molecule type" value="Genomic_DNA"/>
</dbReference>
<keyword evidence="1" id="KW-1133">Transmembrane helix</keyword>
<evidence type="ECO:0000313" key="2">
    <source>
        <dbReference type="EMBL" id="MFC5997095.1"/>
    </source>
</evidence>
<proteinExistence type="predicted"/>
<evidence type="ECO:0000256" key="1">
    <source>
        <dbReference type="SAM" id="Phobius"/>
    </source>
</evidence>
<organism evidence="2 3">
    <name type="scientific">Pseudonocardia hispaniensis</name>
    <dbReference type="NCBI Taxonomy" id="904933"/>
    <lineage>
        <taxon>Bacteria</taxon>
        <taxon>Bacillati</taxon>
        <taxon>Actinomycetota</taxon>
        <taxon>Actinomycetes</taxon>
        <taxon>Pseudonocardiales</taxon>
        <taxon>Pseudonocardiaceae</taxon>
        <taxon>Pseudonocardia</taxon>
    </lineage>
</organism>
<dbReference type="RefSeq" id="WP_379588018.1">
    <property type="nucleotide sequence ID" value="NZ_JBHSQW010000044.1"/>
</dbReference>
<keyword evidence="1" id="KW-0472">Membrane</keyword>
<dbReference type="Proteomes" id="UP001596302">
    <property type="component" value="Unassembled WGS sequence"/>
</dbReference>
<keyword evidence="3" id="KW-1185">Reference proteome</keyword>